<protein>
    <submittedName>
        <fullName evidence="3">Uncharacterized protein</fullName>
    </submittedName>
</protein>
<gene>
    <name evidence="3" type="ORF">TNIN_359691</name>
    <name evidence="2" type="ORF">TNIN_90511</name>
</gene>
<keyword evidence="1" id="KW-0812">Transmembrane</keyword>
<name>A0A8X6XJE0_9ARAC</name>
<sequence length="115" mass="13314">MNYKNRKHQTEKKGEIRITNPLLQEEERVKGEYISPGESSLPKAKRCKSSIICILKVCIFHEMTPAENFDVIFGETPSLCKRLILGMLVYLLAIPVLQVYAYHAEFCSRFCFIQK</sequence>
<keyword evidence="1" id="KW-1133">Transmembrane helix</keyword>
<dbReference type="AlphaFoldDB" id="A0A8X6XJE0"/>
<dbReference type="EMBL" id="BMAV01001893">
    <property type="protein sequence ID" value="GFY40416.1"/>
    <property type="molecule type" value="Genomic_DNA"/>
</dbReference>
<accession>A0A8X6XJE0</accession>
<evidence type="ECO:0000313" key="2">
    <source>
        <dbReference type="EMBL" id="GFY40416.1"/>
    </source>
</evidence>
<comment type="caution">
    <text evidence="3">The sequence shown here is derived from an EMBL/GenBank/DDBJ whole genome shotgun (WGS) entry which is preliminary data.</text>
</comment>
<evidence type="ECO:0000313" key="4">
    <source>
        <dbReference type="Proteomes" id="UP000886998"/>
    </source>
</evidence>
<dbReference type="EMBL" id="BMAV01009812">
    <property type="protein sequence ID" value="GFY54276.1"/>
    <property type="molecule type" value="Genomic_DNA"/>
</dbReference>
<keyword evidence="4" id="KW-1185">Reference proteome</keyword>
<evidence type="ECO:0000256" key="1">
    <source>
        <dbReference type="SAM" id="Phobius"/>
    </source>
</evidence>
<proteinExistence type="predicted"/>
<dbReference type="Proteomes" id="UP000886998">
    <property type="component" value="Unassembled WGS sequence"/>
</dbReference>
<reference evidence="3" key="1">
    <citation type="submission" date="2020-08" db="EMBL/GenBank/DDBJ databases">
        <title>Multicomponent nature underlies the extraordinary mechanical properties of spider dragline silk.</title>
        <authorList>
            <person name="Kono N."/>
            <person name="Nakamura H."/>
            <person name="Mori M."/>
            <person name="Yoshida Y."/>
            <person name="Ohtoshi R."/>
            <person name="Malay A.D."/>
            <person name="Moran D.A.P."/>
            <person name="Tomita M."/>
            <person name="Numata K."/>
            <person name="Arakawa K."/>
        </authorList>
    </citation>
    <scope>NUCLEOTIDE SEQUENCE</scope>
</reference>
<keyword evidence="1" id="KW-0472">Membrane</keyword>
<evidence type="ECO:0000313" key="3">
    <source>
        <dbReference type="EMBL" id="GFY54276.1"/>
    </source>
</evidence>
<organism evidence="3 4">
    <name type="scientific">Trichonephila inaurata madagascariensis</name>
    <dbReference type="NCBI Taxonomy" id="2747483"/>
    <lineage>
        <taxon>Eukaryota</taxon>
        <taxon>Metazoa</taxon>
        <taxon>Ecdysozoa</taxon>
        <taxon>Arthropoda</taxon>
        <taxon>Chelicerata</taxon>
        <taxon>Arachnida</taxon>
        <taxon>Araneae</taxon>
        <taxon>Araneomorphae</taxon>
        <taxon>Entelegynae</taxon>
        <taxon>Araneoidea</taxon>
        <taxon>Nephilidae</taxon>
        <taxon>Trichonephila</taxon>
        <taxon>Trichonephila inaurata</taxon>
    </lineage>
</organism>
<feature type="transmembrane region" description="Helical" evidence="1">
    <location>
        <begin position="83"/>
        <end position="102"/>
    </location>
</feature>